<keyword evidence="5 8" id="KW-0812">Transmembrane</keyword>
<feature type="transmembrane region" description="Helical" evidence="8">
    <location>
        <begin position="238"/>
        <end position="255"/>
    </location>
</feature>
<evidence type="ECO:0000313" key="9">
    <source>
        <dbReference type="EMBL" id="GGL11135.1"/>
    </source>
</evidence>
<reference evidence="9" key="2">
    <citation type="submission" date="2020-09" db="EMBL/GenBank/DDBJ databases">
        <authorList>
            <person name="Sun Q."/>
            <person name="Ohkuma M."/>
        </authorList>
    </citation>
    <scope>NUCLEOTIDE SEQUENCE</scope>
    <source>
        <strain evidence="9">JCM 1480</strain>
    </source>
</reference>
<dbReference type="Proteomes" id="UP000746584">
    <property type="component" value="Unassembled WGS sequence"/>
</dbReference>
<dbReference type="GO" id="GO:0009103">
    <property type="term" value="P:lipopolysaccharide biosynthetic process"/>
    <property type="evidence" value="ECO:0007669"/>
    <property type="project" value="UniProtKB-ARBA"/>
</dbReference>
<dbReference type="AlphaFoldDB" id="A0A8H9GC91"/>
<evidence type="ECO:0000256" key="5">
    <source>
        <dbReference type="ARBA" id="ARBA00022692"/>
    </source>
</evidence>
<keyword evidence="4 10" id="KW-0808">Transferase</keyword>
<feature type="transmembrane region" description="Helical" evidence="8">
    <location>
        <begin position="48"/>
        <end position="68"/>
    </location>
</feature>
<feature type="transmembrane region" description="Helical" evidence="8">
    <location>
        <begin position="293"/>
        <end position="311"/>
    </location>
</feature>
<dbReference type="GO" id="GO:0010041">
    <property type="term" value="P:response to iron(III) ion"/>
    <property type="evidence" value="ECO:0007669"/>
    <property type="project" value="TreeGrafter"/>
</dbReference>
<evidence type="ECO:0000256" key="7">
    <source>
        <dbReference type="ARBA" id="ARBA00023136"/>
    </source>
</evidence>
<dbReference type="EMBL" id="BMOI01000017">
    <property type="protein sequence ID" value="GGL11135.1"/>
    <property type="molecule type" value="Genomic_DNA"/>
</dbReference>
<evidence type="ECO:0000313" key="10">
    <source>
        <dbReference type="EMBL" id="MBM7803425.1"/>
    </source>
</evidence>
<sequence>MHAAYYVGMHVWFDLVGYSPFTLRFPSAVAIGLAAGLLVLLAERLFSIATATVAAIVMPLLPVVAAAGTTGRSPAFELLLAVLSTVLLVHALDVSDARRPPLVVVAWWLLYAVVAYLSVLVFLWAALVLVAHALSVFLRFVSAPRRRWVGLAAAATALVLVAAAALPFVHGAIPQSRQIAWLQAPSLRGAIESSWRLQFFDFALVDTTRTFVTAVAVVSWLLVLLAVGSALRRRSEALVVLLPWLVLPTVVLLAASHFGKPVYSGRYLTYSAPALAILAAAGIVALLPYAKGVISGILLVAFLVPAGQVWWSVRYASPMTTDLATAAQELTDARHDEVGPAGLILGKMRRPADQLTIAYPSSVAGLRDLWTKTDSVGMNYFFARMHGAVNAAKETDGLRTVWYVGDDPAELERVAAVLRADGFDERTPLRFGGGGEQNVIVEFTR</sequence>
<gene>
    <name evidence="9" type="ORF">GCM10009769_31500</name>
    <name evidence="10" type="ORF">JOE58_002676</name>
</gene>
<feature type="transmembrane region" description="Helical" evidence="8">
    <location>
        <begin position="267"/>
        <end position="286"/>
    </location>
</feature>
<comment type="subcellular location">
    <subcellularLocation>
        <location evidence="1">Cell membrane</location>
        <topology evidence="1">Multi-pass membrane protein</topology>
    </subcellularLocation>
</comment>
<evidence type="ECO:0000256" key="3">
    <source>
        <dbReference type="ARBA" id="ARBA00022676"/>
    </source>
</evidence>
<evidence type="ECO:0000256" key="1">
    <source>
        <dbReference type="ARBA" id="ARBA00004651"/>
    </source>
</evidence>
<accession>A0A8H9GC91</accession>
<comment type="caution">
    <text evidence="9">The sequence shown here is derived from an EMBL/GenBank/DDBJ whole genome shotgun (WGS) entry which is preliminary data.</text>
</comment>
<dbReference type="EMBL" id="JAFBCG010000001">
    <property type="protein sequence ID" value="MBM7803425.1"/>
    <property type="molecule type" value="Genomic_DNA"/>
</dbReference>
<evidence type="ECO:0000313" key="11">
    <source>
        <dbReference type="Proteomes" id="UP000648535"/>
    </source>
</evidence>
<dbReference type="EC" id="2.4.1.-" evidence="10"/>
<dbReference type="InterPro" id="IPR050297">
    <property type="entry name" value="LipidA_mod_glycosyltrf_83"/>
</dbReference>
<evidence type="ECO:0000256" key="6">
    <source>
        <dbReference type="ARBA" id="ARBA00022989"/>
    </source>
</evidence>
<dbReference type="PANTHER" id="PTHR33908:SF3">
    <property type="entry name" value="UNDECAPRENYL PHOSPHATE-ALPHA-4-AMINO-4-DEOXY-L-ARABINOSE ARABINOSYL TRANSFERASE"/>
    <property type="match status" value="1"/>
</dbReference>
<organism evidence="9 11">
    <name type="scientific">Curtobacterium luteum</name>
    <dbReference type="NCBI Taxonomy" id="33881"/>
    <lineage>
        <taxon>Bacteria</taxon>
        <taxon>Bacillati</taxon>
        <taxon>Actinomycetota</taxon>
        <taxon>Actinomycetes</taxon>
        <taxon>Micrococcales</taxon>
        <taxon>Microbacteriaceae</taxon>
        <taxon>Curtobacterium</taxon>
    </lineage>
</organism>
<reference evidence="9" key="1">
    <citation type="journal article" date="2014" name="Int. J. Syst. Evol. Microbiol.">
        <title>Complete genome sequence of Corynebacterium casei LMG S-19264T (=DSM 44701T), isolated from a smear-ripened cheese.</title>
        <authorList>
            <consortium name="US DOE Joint Genome Institute (JGI-PGF)"/>
            <person name="Walter F."/>
            <person name="Albersmeier A."/>
            <person name="Kalinowski J."/>
            <person name="Ruckert C."/>
        </authorList>
    </citation>
    <scope>NUCLEOTIDE SEQUENCE</scope>
    <source>
        <strain evidence="9">JCM 1480</strain>
    </source>
</reference>
<dbReference type="GO" id="GO:0005886">
    <property type="term" value="C:plasma membrane"/>
    <property type="evidence" value="ECO:0007669"/>
    <property type="project" value="UniProtKB-SubCell"/>
</dbReference>
<dbReference type="GO" id="GO:0016763">
    <property type="term" value="F:pentosyltransferase activity"/>
    <property type="evidence" value="ECO:0007669"/>
    <property type="project" value="TreeGrafter"/>
</dbReference>
<protein>
    <submittedName>
        <fullName evidence="10">Mannosyltransferase</fullName>
        <ecNumber evidence="10">2.4.1.-</ecNumber>
    </submittedName>
</protein>
<feature type="transmembrane region" description="Helical" evidence="8">
    <location>
        <begin position="149"/>
        <end position="173"/>
    </location>
</feature>
<evidence type="ECO:0000313" key="12">
    <source>
        <dbReference type="Proteomes" id="UP000746584"/>
    </source>
</evidence>
<proteinExistence type="predicted"/>
<keyword evidence="2" id="KW-1003">Cell membrane</keyword>
<dbReference type="RefSeq" id="WP_175327491.1">
    <property type="nucleotide sequence ID" value="NZ_JABMCD010000050.1"/>
</dbReference>
<keyword evidence="7 8" id="KW-0472">Membrane</keyword>
<dbReference type="Proteomes" id="UP000648535">
    <property type="component" value="Unassembled WGS sequence"/>
</dbReference>
<keyword evidence="3 10" id="KW-0328">Glycosyltransferase</keyword>
<keyword evidence="12" id="KW-1185">Reference proteome</keyword>
<feature type="transmembrane region" description="Helical" evidence="8">
    <location>
        <begin position="75"/>
        <end position="92"/>
    </location>
</feature>
<name>A0A8H9GC91_9MICO</name>
<feature type="transmembrane region" description="Helical" evidence="8">
    <location>
        <begin position="211"/>
        <end position="231"/>
    </location>
</feature>
<feature type="transmembrane region" description="Helical" evidence="8">
    <location>
        <begin position="104"/>
        <end position="137"/>
    </location>
</feature>
<feature type="transmembrane region" description="Helical" evidence="8">
    <location>
        <begin position="21"/>
        <end position="42"/>
    </location>
</feature>
<evidence type="ECO:0000256" key="2">
    <source>
        <dbReference type="ARBA" id="ARBA00022475"/>
    </source>
</evidence>
<reference evidence="10 12" key="3">
    <citation type="submission" date="2021-01" db="EMBL/GenBank/DDBJ databases">
        <title>Sequencing the genomes of 1000 actinobacteria strains.</title>
        <authorList>
            <person name="Klenk H.-P."/>
        </authorList>
    </citation>
    <scope>NUCLEOTIDE SEQUENCE [LARGE SCALE GENOMIC DNA]</scope>
    <source>
        <strain evidence="10 12">DSM 20542</strain>
    </source>
</reference>
<keyword evidence="6 8" id="KW-1133">Transmembrane helix</keyword>
<evidence type="ECO:0000256" key="8">
    <source>
        <dbReference type="SAM" id="Phobius"/>
    </source>
</evidence>
<dbReference type="PANTHER" id="PTHR33908">
    <property type="entry name" value="MANNOSYLTRANSFERASE YKCB-RELATED"/>
    <property type="match status" value="1"/>
</dbReference>
<evidence type="ECO:0000256" key="4">
    <source>
        <dbReference type="ARBA" id="ARBA00022679"/>
    </source>
</evidence>